<evidence type="ECO:0000256" key="1">
    <source>
        <dbReference type="PIRSR" id="PIRSR007531-1"/>
    </source>
</evidence>
<dbReference type="SUPFAM" id="SSF52540">
    <property type="entry name" value="P-loop containing nucleoside triphosphate hydrolases"/>
    <property type="match status" value="1"/>
</dbReference>
<evidence type="ECO:0000256" key="2">
    <source>
        <dbReference type="PIRSR" id="PIRSR007531-2"/>
    </source>
</evidence>
<dbReference type="NCBIfam" id="NF033114">
    <property type="entry name" value="phos_trans_CPT"/>
    <property type="match status" value="1"/>
</dbReference>
<dbReference type="PIRSF" id="PIRSF007531">
    <property type="entry name" value="CPT"/>
    <property type="match status" value="1"/>
</dbReference>
<dbReference type="AlphaFoldDB" id="A0A3M2KXQ1"/>
<dbReference type="Gene3D" id="3.40.50.300">
    <property type="entry name" value="P-loop containing nucleotide triphosphate hydrolases"/>
    <property type="match status" value="1"/>
</dbReference>
<feature type="active site" evidence="1">
    <location>
        <position position="33"/>
    </location>
</feature>
<dbReference type="Pfam" id="PF07931">
    <property type="entry name" value="CPT"/>
    <property type="match status" value="1"/>
</dbReference>
<name>A0A3M2KXQ1_9ACTN</name>
<dbReference type="InterPro" id="IPR027417">
    <property type="entry name" value="P-loop_NTPase"/>
</dbReference>
<sequence>MIVLNGGSSSGKSGIARCLQAVLPEPWLSLSVDTLVDALPARLRASEAGIAFAEDGGVAVGATFDALEAAWRRGVAAMAHAGARIVVDDVFLGGPTSQGRWREALAGLDVLWVGVHCSAEVAAGRELARGDRAPGMAAGQAEAVHRGVTYDVRVDTTEAEALDCARAIAAHVN</sequence>
<comment type="caution">
    <text evidence="3">The sequence shown here is derived from an EMBL/GenBank/DDBJ whole genome shotgun (WGS) entry which is preliminary data.</text>
</comment>
<evidence type="ECO:0000313" key="4">
    <source>
        <dbReference type="Proteomes" id="UP000278673"/>
    </source>
</evidence>
<feature type="binding site" evidence="2">
    <location>
        <begin position="6"/>
        <end position="13"/>
    </location>
    <ligand>
        <name>ATP</name>
        <dbReference type="ChEBI" id="CHEBI:30616"/>
    </ligand>
</feature>
<dbReference type="GO" id="GO:0005524">
    <property type="term" value="F:ATP binding"/>
    <property type="evidence" value="ECO:0007669"/>
    <property type="project" value="InterPro"/>
</dbReference>
<keyword evidence="3" id="KW-0808">Transferase</keyword>
<keyword evidence="4" id="KW-1185">Reference proteome</keyword>
<dbReference type="Proteomes" id="UP000278673">
    <property type="component" value="Unassembled WGS sequence"/>
</dbReference>
<evidence type="ECO:0000313" key="3">
    <source>
        <dbReference type="EMBL" id="RMI30031.1"/>
    </source>
</evidence>
<reference evidence="3 4" key="1">
    <citation type="submission" date="2018-10" db="EMBL/GenBank/DDBJ databases">
        <title>Isolation, diversity and antifungal activity of actinobacteria from wheat.</title>
        <authorList>
            <person name="Han C."/>
        </authorList>
    </citation>
    <scope>NUCLEOTIDE SEQUENCE [LARGE SCALE GENOMIC DNA]</scope>
    <source>
        <strain evidence="3 4">NEAU-YY642</strain>
    </source>
</reference>
<gene>
    <name evidence="3" type="primary">cpt</name>
    <name evidence="3" type="ORF">EBN88_26975</name>
</gene>
<proteinExistence type="predicted"/>
<dbReference type="EMBL" id="RFFJ01000246">
    <property type="protein sequence ID" value="RMI30031.1"/>
    <property type="molecule type" value="Genomic_DNA"/>
</dbReference>
<accession>A0A3M2KXQ1</accession>
<dbReference type="InterPro" id="IPR012853">
    <property type="entry name" value="CPT"/>
</dbReference>
<dbReference type="GO" id="GO:0016740">
    <property type="term" value="F:transferase activity"/>
    <property type="evidence" value="ECO:0007669"/>
    <property type="project" value="UniProtKB-KW"/>
</dbReference>
<protein>
    <submittedName>
        <fullName evidence="3">Chloramphenicol phosphotransferase CPT</fullName>
    </submittedName>
</protein>
<organism evidence="3 4">
    <name type="scientific">Streptomyces triticirhizae</name>
    <dbReference type="NCBI Taxonomy" id="2483353"/>
    <lineage>
        <taxon>Bacteria</taxon>
        <taxon>Bacillati</taxon>
        <taxon>Actinomycetota</taxon>
        <taxon>Actinomycetes</taxon>
        <taxon>Kitasatosporales</taxon>
        <taxon>Streptomycetaceae</taxon>
        <taxon>Streptomyces</taxon>
    </lineage>
</organism>